<dbReference type="SUPFAM" id="SSF50090">
    <property type="entry name" value="Electron transport accessory proteins"/>
    <property type="match status" value="1"/>
</dbReference>
<evidence type="ECO:0000313" key="3">
    <source>
        <dbReference type="Proteomes" id="UP000050297"/>
    </source>
</evidence>
<dbReference type="InterPro" id="IPR008990">
    <property type="entry name" value="Elect_transpt_acc-like_dom_sf"/>
</dbReference>
<dbReference type="EMBL" id="LJPM01000589">
    <property type="protein sequence ID" value="KPW09220.1"/>
    <property type="molecule type" value="Genomic_DNA"/>
</dbReference>
<organism evidence="2 3">
    <name type="scientific">Pseudomonas syringae pv. aceris</name>
    <dbReference type="NCBI Taxonomy" id="199198"/>
    <lineage>
        <taxon>Bacteria</taxon>
        <taxon>Pseudomonadati</taxon>
        <taxon>Pseudomonadota</taxon>
        <taxon>Gammaproteobacteria</taxon>
        <taxon>Pseudomonadales</taxon>
        <taxon>Pseudomonadaceae</taxon>
        <taxon>Pseudomonas</taxon>
        <taxon>Pseudomonas syringae</taxon>
    </lineage>
</organism>
<feature type="domain" description="Nitrile hydratase beta subunit-like N-terminal" evidence="1">
    <location>
        <begin position="11"/>
        <end position="100"/>
    </location>
</feature>
<dbReference type="InterPro" id="IPR049054">
    <property type="entry name" value="CN_hydtase_beta-like_N"/>
</dbReference>
<sequence length="101" mass="11656">MNRRISRQKSPTDLGGHPALMGCAIDRAKPDTVIDDHIRRLDAVRGLLMAKRVMTVDEFRRSVEAFSPDDYREMDYFDRWLNSLCMLVIEKDLVSEGDLDV</sequence>
<dbReference type="Gene3D" id="1.10.472.20">
    <property type="entry name" value="Nitrile hydratase, beta subunit"/>
    <property type="match status" value="1"/>
</dbReference>
<comment type="caution">
    <text evidence="2">The sequence shown here is derived from an EMBL/GenBank/DDBJ whole genome shotgun (WGS) entry which is preliminary data.</text>
</comment>
<name>A0A0P9J1C3_PSESX</name>
<accession>A0A0P9J1C3</accession>
<reference evidence="2 3" key="1">
    <citation type="submission" date="2015-09" db="EMBL/GenBank/DDBJ databases">
        <title>Genome announcement of multiple Pseudomonas syringae strains.</title>
        <authorList>
            <person name="Thakur S."/>
            <person name="Wang P.W."/>
            <person name="Gong Y."/>
            <person name="Weir B.S."/>
            <person name="Guttman D.S."/>
        </authorList>
    </citation>
    <scope>NUCLEOTIDE SEQUENCE [LARGE SCALE GENOMIC DNA]</scope>
    <source>
        <strain evidence="2 3">ICMP2802</strain>
    </source>
</reference>
<dbReference type="RefSeq" id="WP_004407745.1">
    <property type="nucleotide sequence ID" value="NZ_LGAR01000114.1"/>
</dbReference>
<protein>
    <recommendedName>
        <fullName evidence="1">Nitrile hydratase beta subunit-like N-terminal domain-containing protein</fullName>
    </recommendedName>
</protein>
<dbReference type="PATRIC" id="fig|199198.5.peg.4864"/>
<gene>
    <name evidence="2" type="ORF">ALO91_03415</name>
</gene>
<evidence type="ECO:0000259" key="1">
    <source>
        <dbReference type="Pfam" id="PF21006"/>
    </source>
</evidence>
<dbReference type="Pfam" id="PF21006">
    <property type="entry name" value="NHase_beta_N"/>
    <property type="match status" value="1"/>
</dbReference>
<proteinExistence type="predicted"/>
<evidence type="ECO:0000313" key="2">
    <source>
        <dbReference type="EMBL" id="KPW09220.1"/>
    </source>
</evidence>
<dbReference type="Proteomes" id="UP000050297">
    <property type="component" value="Unassembled WGS sequence"/>
</dbReference>
<dbReference type="AlphaFoldDB" id="A0A0P9J1C3"/>
<dbReference type="InterPro" id="IPR042262">
    <property type="entry name" value="CN_hydtase_beta_C"/>
</dbReference>